<evidence type="ECO:0000313" key="2">
    <source>
        <dbReference type="Proteomes" id="UP000003803"/>
    </source>
</evidence>
<protein>
    <submittedName>
        <fullName evidence="1">Uncharacterized protein</fullName>
    </submittedName>
</protein>
<dbReference type="Proteomes" id="UP000003803">
    <property type="component" value="Unassembled WGS sequence"/>
</dbReference>
<keyword evidence="2" id="KW-1185">Reference proteome</keyword>
<organism evidence="1 2">
    <name type="scientific">Anaerotruncus colihominis DSM 17241</name>
    <dbReference type="NCBI Taxonomy" id="445972"/>
    <lineage>
        <taxon>Bacteria</taxon>
        <taxon>Bacillati</taxon>
        <taxon>Bacillota</taxon>
        <taxon>Clostridia</taxon>
        <taxon>Eubacteriales</taxon>
        <taxon>Oscillospiraceae</taxon>
        <taxon>Anaerotruncus</taxon>
    </lineage>
</organism>
<dbReference type="EMBL" id="ABGD02000005">
    <property type="protein sequence ID" value="EDS12801.1"/>
    <property type="molecule type" value="Genomic_DNA"/>
</dbReference>
<accession>B0P6H6</accession>
<reference evidence="1" key="2">
    <citation type="submission" date="2013-09" db="EMBL/GenBank/DDBJ databases">
        <title>Draft genome sequence of Anaerotruncus colihominis(DSM 17241).</title>
        <authorList>
            <person name="Sudarsanam P."/>
            <person name="Ley R."/>
            <person name="Guruge J."/>
            <person name="Turnbaugh P.J."/>
            <person name="Mahowald M."/>
            <person name="Liep D."/>
            <person name="Gordon J."/>
        </authorList>
    </citation>
    <scope>NUCLEOTIDE SEQUENCE</scope>
    <source>
        <strain evidence="1">DSM 17241</strain>
    </source>
</reference>
<reference evidence="1" key="1">
    <citation type="submission" date="2007-11" db="EMBL/GenBank/DDBJ databases">
        <authorList>
            <person name="Fulton L."/>
            <person name="Clifton S."/>
            <person name="Fulton B."/>
            <person name="Xu J."/>
            <person name="Minx P."/>
            <person name="Pepin K.H."/>
            <person name="Johnson M."/>
            <person name="Thiruvilangam P."/>
            <person name="Bhonagiri V."/>
            <person name="Nash W.E."/>
            <person name="Mardis E.R."/>
            <person name="Wilson R.K."/>
        </authorList>
    </citation>
    <scope>NUCLEOTIDE SEQUENCE [LARGE SCALE GENOMIC DNA]</scope>
    <source>
        <strain evidence="1">DSM 17241</strain>
    </source>
</reference>
<dbReference type="AlphaFoldDB" id="B0P6H6"/>
<sequence>MPFAHNLTIMEKTDRRRKAPAANAAPDRALALTGKGGTVYFYGSAYAANF</sequence>
<dbReference type="HOGENOM" id="CLU_3113914_0_0_9"/>
<gene>
    <name evidence="1" type="ORF">ANACOL_00353</name>
</gene>
<proteinExistence type="predicted"/>
<comment type="caution">
    <text evidence="1">The sequence shown here is derived from an EMBL/GenBank/DDBJ whole genome shotgun (WGS) entry which is preliminary data.</text>
</comment>
<name>B0P6H6_9FIRM</name>
<evidence type="ECO:0000313" key="1">
    <source>
        <dbReference type="EMBL" id="EDS12801.1"/>
    </source>
</evidence>